<dbReference type="Gene3D" id="3.30.40.10">
    <property type="entry name" value="Zinc/RING finger domain, C3HC4 (zinc finger)"/>
    <property type="match status" value="1"/>
</dbReference>
<sequence>MVGNDANLDMLQLVSRLSGTTEVSNILAKYPQWDHAPQCLKLPALTCKSEAIPDHADHIKPASWRGNVKDCDFLKSVLAELDKNQDITILAPSGTILFDVPLADDDIDKSLEFPSPPPSVPDDEAAETRVEVEDALEEIAAAENEASTLLRHRVIEKDVLGMRPATVDDDPDNQNDWRTYCMEEKSFTIPGKLVQPINPTISRTHTGLPWYLFQGTFLVALAASVFQQMSFSALKNIPKLAPNKDYPYRQASGAACFICSEDSQVVDIRSGDCPRCSPTVTLDLTQGQRVLEHMGAHILHDPSFDDQQLSPLCQFFLKKGKGANGRLGINAALSKGCHMKLLPHVQTAHPMSALSQNRSCNLALLSANTLPREASNAPLLKYDNLWKLSDFETSEMKKIWAKRQVIMVTRTRKPKNPFCDETRMVDNHDLEHELSDSDDDELQDQLPTDESDLDPDGETDVDLERDTSGFWEPEETSGFWEPVDMQQENEVDVGREENVGVSVSVSNSEDVEMIDSLADSERTENEATGIGLETNEPETNDANSKIMDTSTDAPVEELGRFKRKKFPRQQVQEGEALNICLCGEVVDHSLSERDPLIKCKQATCVTQWFHLRCGPKTEIAPRNWICDVCAPETRRAAKRLRK</sequence>
<feature type="region of interest" description="Disordered" evidence="5">
    <location>
        <begin position="519"/>
        <end position="547"/>
    </location>
</feature>
<evidence type="ECO:0000313" key="8">
    <source>
        <dbReference type="Proteomes" id="UP000724874"/>
    </source>
</evidence>
<dbReference type="EMBL" id="JADNYJ010000107">
    <property type="protein sequence ID" value="KAF8884585.1"/>
    <property type="molecule type" value="Genomic_DNA"/>
</dbReference>
<accession>A0A9P5NFI5</accession>
<evidence type="ECO:0000256" key="2">
    <source>
        <dbReference type="ARBA" id="ARBA00022771"/>
    </source>
</evidence>
<dbReference type="InterPro" id="IPR013083">
    <property type="entry name" value="Znf_RING/FYVE/PHD"/>
</dbReference>
<feature type="domain" description="Zinc finger PHD-type" evidence="6">
    <location>
        <begin position="579"/>
        <end position="630"/>
    </location>
</feature>
<dbReference type="InterPro" id="IPR019786">
    <property type="entry name" value="Zinc_finger_PHD-type_CS"/>
</dbReference>
<reference evidence="7" key="1">
    <citation type="submission" date="2020-11" db="EMBL/GenBank/DDBJ databases">
        <authorList>
            <consortium name="DOE Joint Genome Institute"/>
            <person name="Ahrendt S."/>
            <person name="Riley R."/>
            <person name="Andreopoulos W."/>
            <person name="LaButti K."/>
            <person name="Pangilinan J."/>
            <person name="Ruiz-duenas F.J."/>
            <person name="Barrasa J.M."/>
            <person name="Sanchez-Garcia M."/>
            <person name="Camarero S."/>
            <person name="Miyauchi S."/>
            <person name="Serrano A."/>
            <person name="Linde D."/>
            <person name="Babiker R."/>
            <person name="Drula E."/>
            <person name="Ayuso-Fernandez I."/>
            <person name="Pacheco R."/>
            <person name="Padilla G."/>
            <person name="Ferreira P."/>
            <person name="Barriuso J."/>
            <person name="Kellner H."/>
            <person name="Castanera R."/>
            <person name="Alfaro M."/>
            <person name="Ramirez L."/>
            <person name="Pisabarro A.G."/>
            <person name="Kuo A."/>
            <person name="Tritt A."/>
            <person name="Lipzen A."/>
            <person name="He G."/>
            <person name="Yan M."/>
            <person name="Ng V."/>
            <person name="Cullen D."/>
            <person name="Martin F."/>
            <person name="Rosso M.-N."/>
            <person name="Henrissat B."/>
            <person name="Hibbett D."/>
            <person name="Martinez A.T."/>
            <person name="Grigoriev I.V."/>
        </authorList>
    </citation>
    <scope>NUCLEOTIDE SEQUENCE</scope>
    <source>
        <strain evidence="7">AH 44721</strain>
    </source>
</reference>
<dbReference type="GO" id="GO:0008270">
    <property type="term" value="F:zinc ion binding"/>
    <property type="evidence" value="ECO:0007669"/>
    <property type="project" value="UniProtKB-KW"/>
</dbReference>
<dbReference type="InterPro" id="IPR011011">
    <property type="entry name" value="Znf_FYVE_PHD"/>
</dbReference>
<organism evidence="7 8">
    <name type="scientific">Gymnopilus junonius</name>
    <name type="common">Spectacular rustgill mushroom</name>
    <name type="synonym">Gymnopilus spectabilis subsp. junonius</name>
    <dbReference type="NCBI Taxonomy" id="109634"/>
    <lineage>
        <taxon>Eukaryota</taxon>
        <taxon>Fungi</taxon>
        <taxon>Dikarya</taxon>
        <taxon>Basidiomycota</taxon>
        <taxon>Agaricomycotina</taxon>
        <taxon>Agaricomycetes</taxon>
        <taxon>Agaricomycetidae</taxon>
        <taxon>Agaricales</taxon>
        <taxon>Agaricineae</taxon>
        <taxon>Hymenogastraceae</taxon>
        <taxon>Gymnopilus</taxon>
    </lineage>
</organism>
<keyword evidence="8" id="KW-1185">Reference proteome</keyword>
<dbReference type="Proteomes" id="UP000724874">
    <property type="component" value="Unassembled WGS sequence"/>
</dbReference>
<feature type="compositionally biased region" description="Acidic residues" evidence="5">
    <location>
        <begin position="436"/>
        <end position="461"/>
    </location>
</feature>
<dbReference type="SUPFAM" id="SSF57903">
    <property type="entry name" value="FYVE/PHD zinc finger"/>
    <property type="match status" value="1"/>
</dbReference>
<evidence type="ECO:0000313" key="7">
    <source>
        <dbReference type="EMBL" id="KAF8884585.1"/>
    </source>
</evidence>
<evidence type="ECO:0000259" key="6">
    <source>
        <dbReference type="SMART" id="SM00249"/>
    </source>
</evidence>
<dbReference type="SMART" id="SM00249">
    <property type="entry name" value="PHD"/>
    <property type="match status" value="1"/>
</dbReference>
<evidence type="ECO:0000256" key="1">
    <source>
        <dbReference type="ARBA" id="ARBA00022723"/>
    </source>
</evidence>
<dbReference type="OrthoDB" id="3042435at2759"/>
<keyword evidence="1" id="KW-0479">Metal-binding</keyword>
<keyword evidence="4" id="KW-0175">Coiled coil</keyword>
<evidence type="ECO:0000256" key="5">
    <source>
        <dbReference type="SAM" id="MobiDB-lite"/>
    </source>
</evidence>
<keyword evidence="2" id="KW-0863">Zinc-finger</keyword>
<proteinExistence type="predicted"/>
<name>A0A9P5NFI5_GYMJU</name>
<evidence type="ECO:0000256" key="3">
    <source>
        <dbReference type="ARBA" id="ARBA00022833"/>
    </source>
</evidence>
<evidence type="ECO:0000256" key="4">
    <source>
        <dbReference type="SAM" id="Coils"/>
    </source>
</evidence>
<gene>
    <name evidence="7" type="ORF">CPB84DRAFT_1750390</name>
</gene>
<keyword evidence="3" id="KW-0862">Zinc</keyword>
<protein>
    <recommendedName>
        <fullName evidence="6">Zinc finger PHD-type domain-containing protein</fullName>
    </recommendedName>
</protein>
<comment type="caution">
    <text evidence="7">The sequence shown here is derived from an EMBL/GenBank/DDBJ whole genome shotgun (WGS) entry which is preliminary data.</text>
</comment>
<dbReference type="PROSITE" id="PS01359">
    <property type="entry name" value="ZF_PHD_1"/>
    <property type="match status" value="1"/>
</dbReference>
<feature type="coiled-coil region" evidence="4">
    <location>
        <begin position="125"/>
        <end position="152"/>
    </location>
</feature>
<feature type="region of interest" description="Disordered" evidence="5">
    <location>
        <begin position="433"/>
        <end position="476"/>
    </location>
</feature>
<dbReference type="InterPro" id="IPR001965">
    <property type="entry name" value="Znf_PHD"/>
</dbReference>
<dbReference type="AlphaFoldDB" id="A0A9P5NFI5"/>